<dbReference type="RefSeq" id="WP_311023823.1">
    <property type="nucleotide sequence ID" value="NZ_BAAAVT010000001.1"/>
</dbReference>
<evidence type="ECO:0000256" key="1">
    <source>
        <dbReference type="ARBA" id="ARBA00004651"/>
    </source>
</evidence>
<evidence type="ECO:0000256" key="2">
    <source>
        <dbReference type="ARBA" id="ARBA00022475"/>
    </source>
</evidence>
<reference evidence="12" key="1">
    <citation type="journal article" date="2019" name="Int. J. Syst. Evol. Microbiol.">
        <title>The Global Catalogue of Microorganisms (GCM) 10K type strain sequencing project: providing services to taxonomists for standard genome sequencing and annotation.</title>
        <authorList>
            <consortium name="The Broad Institute Genomics Platform"/>
            <consortium name="The Broad Institute Genome Sequencing Center for Infectious Disease"/>
            <person name="Wu L."/>
            <person name="Ma J."/>
        </authorList>
    </citation>
    <scope>NUCLEOTIDE SEQUENCE [LARGE SCALE GENOMIC DNA]</scope>
    <source>
        <strain evidence="12">JCM 14309</strain>
    </source>
</reference>
<comment type="catalytic activity">
    <reaction evidence="8">
        <text>fluoride(in) = fluoride(out)</text>
        <dbReference type="Rhea" id="RHEA:76159"/>
        <dbReference type="ChEBI" id="CHEBI:17051"/>
    </reaction>
    <physiologicalReaction direction="left-to-right" evidence="8">
        <dbReference type="Rhea" id="RHEA:76160"/>
    </physiologicalReaction>
</comment>
<feature type="transmembrane region" description="Helical" evidence="10">
    <location>
        <begin position="107"/>
        <end position="131"/>
    </location>
</feature>
<evidence type="ECO:0000256" key="5">
    <source>
        <dbReference type="ARBA" id="ARBA00023136"/>
    </source>
</evidence>
<gene>
    <name evidence="10" type="primary">fluC</name>
    <name evidence="10" type="synonym">crcB</name>
    <name evidence="11" type="ORF">GCM10010529_01650</name>
</gene>
<evidence type="ECO:0000313" key="11">
    <source>
        <dbReference type="EMBL" id="GAA3051229.1"/>
    </source>
</evidence>
<keyword evidence="10" id="KW-0479">Metal-binding</keyword>
<organism evidence="11 12">
    <name type="scientific">Nesterenkonia aethiopica</name>
    <dbReference type="NCBI Taxonomy" id="269144"/>
    <lineage>
        <taxon>Bacteria</taxon>
        <taxon>Bacillati</taxon>
        <taxon>Actinomycetota</taxon>
        <taxon>Actinomycetes</taxon>
        <taxon>Micrococcales</taxon>
        <taxon>Micrococcaceae</taxon>
        <taxon>Nesterenkonia</taxon>
    </lineage>
</organism>
<keyword evidence="12" id="KW-1185">Reference proteome</keyword>
<evidence type="ECO:0000256" key="6">
    <source>
        <dbReference type="ARBA" id="ARBA00023303"/>
    </source>
</evidence>
<feature type="transmembrane region" description="Helical" evidence="10">
    <location>
        <begin position="6"/>
        <end position="26"/>
    </location>
</feature>
<protein>
    <recommendedName>
        <fullName evidence="10">Fluoride-specific ion channel FluC</fullName>
    </recommendedName>
</protein>
<keyword evidence="4 10" id="KW-1133">Transmembrane helix</keyword>
<keyword evidence="10" id="KW-0915">Sodium</keyword>
<dbReference type="Pfam" id="PF02537">
    <property type="entry name" value="CRCB"/>
    <property type="match status" value="1"/>
</dbReference>
<keyword evidence="6 10" id="KW-0407">Ion channel</keyword>
<dbReference type="EMBL" id="BAAAVT010000001">
    <property type="protein sequence ID" value="GAA3051229.1"/>
    <property type="molecule type" value="Genomic_DNA"/>
</dbReference>
<feature type="transmembrane region" description="Helical" evidence="10">
    <location>
        <begin position="33"/>
        <end position="51"/>
    </location>
</feature>
<evidence type="ECO:0000256" key="8">
    <source>
        <dbReference type="ARBA" id="ARBA00035585"/>
    </source>
</evidence>
<evidence type="ECO:0000256" key="9">
    <source>
        <dbReference type="ARBA" id="ARBA00049940"/>
    </source>
</evidence>
<comment type="similarity">
    <text evidence="7 10">Belongs to the fluoride channel Fluc/FEX (TC 1.A.43) family.</text>
</comment>
<proteinExistence type="inferred from homology"/>
<feature type="transmembrane region" description="Helical" evidence="10">
    <location>
        <begin position="71"/>
        <end position="95"/>
    </location>
</feature>
<evidence type="ECO:0000256" key="4">
    <source>
        <dbReference type="ARBA" id="ARBA00022989"/>
    </source>
</evidence>
<sequence length="133" mass="13701">MTTTLSLAVVLGVALGGAAGAVLRLLLDRYARFGILVANTLGCLLLGFLYGEFSALTSADAVPDNGLFSPGVVTVISYGLIGALSTFATVSLRAAQRWVDGHRMQAAWIWLVNVVCGFVAAGIGMGLSGLVEL</sequence>
<dbReference type="Proteomes" id="UP001500236">
    <property type="component" value="Unassembled WGS sequence"/>
</dbReference>
<dbReference type="HAMAP" id="MF_00454">
    <property type="entry name" value="FluC"/>
    <property type="match status" value="1"/>
</dbReference>
<comment type="caution">
    <text evidence="11">The sequence shown here is derived from an EMBL/GenBank/DDBJ whole genome shotgun (WGS) entry which is preliminary data.</text>
</comment>
<feature type="binding site" evidence="10">
    <location>
        <position position="82"/>
    </location>
    <ligand>
        <name>Na(+)</name>
        <dbReference type="ChEBI" id="CHEBI:29101"/>
        <note>structural</note>
    </ligand>
</feature>
<keyword evidence="5 10" id="KW-0472">Membrane</keyword>
<evidence type="ECO:0000313" key="12">
    <source>
        <dbReference type="Proteomes" id="UP001500236"/>
    </source>
</evidence>
<keyword evidence="10" id="KW-0813">Transport</keyword>
<comment type="function">
    <text evidence="9 10">Fluoride-specific ion channel. Important for reducing fluoride concentration in the cell, thus reducing its toxicity.</text>
</comment>
<feature type="binding site" evidence="10">
    <location>
        <position position="85"/>
    </location>
    <ligand>
        <name>Na(+)</name>
        <dbReference type="ChEBI" id="CHEBI:29101"/>
        <note>structural</note>
    </ligand>
</feature>
<evidence type="ECO:0000256" key="3">
    <source>
        <dbReference type="ARBA" id="ARBA00022692"/>
    </source>
</evidence>
<dbReference type="InterPro" id="IPR003691">
    <property type="entry name" value="FluC"/>
</dbReference>
<keyword evidence="2 10" id="KW-1003">Cell membrane</keyword>
<evidence type="ECO:0000256" key="7">
    <source>
        <dbReference type="ARBA" id="ARBA00035120"/>
    </source>
</evidence>
<evidence type="ECO:0000256" key="10">
    <source>
        <dbReference type="HAMAP-Rule" id="MF_00454"/>
    </source>
</evidence>
<keyword evidence="3 10" id="KW-0812">Transmembrane</keyword>
<keyword evidence="10" id="KW-0406">Ion transport</keyword>
<comment type="subcellular location">
    <subcellularLocation>
        <location evidence="1 10">Cell membrane</location>
        <topology evidence="1 10">Multi-pass membrane protein</topology>
    </subcellularLocation>
</comment>
<accession>A0ABP6LRU0</accession>
<comment type="activity regulation">
    <text evidence="10">Na(+) is not transported, but it plays an essential structural role and its presence is essential for fluoride channel function.</text>
</comment>
<name>A0ABP6LRU0_9MICC</name>